<feature type="compositionally biased region" description="Polar residues" evidence="1">
    <location>
        <begin position="421"/>
        <end position="449"/>
    </location>
</feature>
<proteinExistence type="predicted"/>
<keyword evidence="4" id="KW-1185">Reference proteome</keyword>
<dbReference type="Proteomes" id="UP000271974">
    <property type="component" value="Unassembled WGS sequence"/>
</dbReference>
<evidence type="ECO:0000313" key="3">
    <source>
        <dbReference type="EMBL" id="RUS87031.1"/>
    </source>
</evidence>
<sequence length="449" mass="48764">MSVYSPSHNLTFGTAAELIHSNIARIISSFENQHRVFQSVPGSFGGRKDRSGDDHHNKYWYQLWYFWLIVSLFLIGVLLLVFIYCKQQAKQARLEGIGQIRAQMVLPPAYDEPVHLPPPYSVAAAVPDCVQPGRLSHHCQHTSFGYIPHSCVISNERAESAPPPYSPPPYVAREDAPHNDQTGSGDNTSVRSGTSTPGSSTARPSGGLNLERQTIAQTNHANLPQQYTCSRTSGAISDDFQDRDSVGEQSCYHNYNSMRQTSATDTSNSAFSLSQSQLSINLRRSSGGVIQNLGRQPYQHSANMICRTYNDSESDRTGACSVPSSNQYQPLEISTLSCSPSASSRLCAATLVNTSQNDRIGLRNSVSSDHSRLMTSLSYNMSGTAAAASASHNLYRRNAPVSGKTQNKLSTSILGNDSHVTDSMANPSTLASSANSSRTTLSTGRFPNT</sequence>
<protein>
    <recommendedName>
        <fullName evidence="5">Vesicular, overexpressed in cancer, prosurvival protein 1</fullName>
    </recommendedName>
</protein>
<feature type="compositionally biased region" description="Pro residues" evidence="1">
    <location>
        <begin position="161"/>
        <end position="170"/>
    </location>
</feature>
<evidence type="ECO:0000256" key="2">
    <source>
        <dbReference type="SAM" id="Phobius"/>
    </source>
</evidence>
<name>A0A3S1AAU6_ELYCH</name>
<dbReference type="OrthoDB" id="10591828at2759"/>
<comment type="caution">
    <text evidence="3">The sequence shown here is derived from an EMBL/GenBank/DDBJ whole genome shotgun (WGS) entry which is preliminary data.</text>
</comment>
<feature type="compositionally biased region" description="Polar residues" evidence="1">
    <location>
        <begin position="403"/>
        <end position="415"/>
    </location>
</feature>
<accession>A0A3S1AAU6</accession>
<gene>
    <name evidence="3" type="ORF">EGW08_005184</name>
</gene>
<evidence type="ECO:0008006" key="5">
    <source>
        <dbReference type="Google" id="ProtNLM"/>
    </source>
</evidence>
<evidence type="ECO:0000313" key="4">
    <source>
        <dbReference type="Proteomes" id="UP000271974"/>
    </source>
</evidence>
<organism evidence="3 4">
    <name type="scientific">Elysia chlorotica</name>
    <name type="common">Eastern emerald elysia</name>
    <name type="synonym">Sea slug</name>
    <dbReference type="NCBI Taxonomy" id="188477"/>
    <lineage>
        <taxon>Eukaryota</taxon>
        <taxon>Metazoa</taxon>
        <taxon>Spiralia</taxon>
        <taxon>Lophotrochozoa</taxon>
        <taxon>Mollusca</taxon>
        <taxon>Gastropoda</taxon>
        <taxon>Heterobranchia</taxon>
        <taxon>Euthyneura</taxon>
        <taxon>Panpulmonata</taxon>
        <taxon>Sacoglossa</taxon>
        <taxon>Placobranchoidea</taxon>
        <taxon>Plakobranchidae</taxon>
        <taxon>Elysia</taxon>
    </lineage>
</organism>
<reference evidence="3 4" key="1">
    <citation type="submission" date="2019-01" db="EMBL/GenBank/DDBJ databases">
        <title>A draft genome assembly of the solar-powered sea slug Elysia chlorotica.</title>
        <authorList>
            <person name="Cai H."/>
            <person name="Li Q."/>
            <person name="Fang X."/>
            <person name="Li J."/>
            <person name="Curtis N.E."/>
            <person name="Altenburger A."/>
            <person name="Shibata T."/>
            <person name="Feng M."/>
            <person name="Maeda T."/>
            <person name="Schwartz J.A."/>
            <person name="Shigenobu S."/>
            <person name="Lundholm N."/>
            <person name="Nishiyama T."/>
            <person name="Yang H."/>
            <person name="Hasebe M."/>
            <person name="Li S."/>
            <person name="Pierce S.K."/>
            <person name="Wang J."/>
        </authorList>
    </citation>
    <scope>NUCLEOTIDE SEQUENCE [LARGE SCALE GENOMIC DNA]</scope>
    <source>
        <strain evidence="3">EC2010</strain>
        <tissue evidence="3">Whole organism of an adult</tissue>
    </source>
</reference>
<feature type="region of interest" description="Disordered" evidence="1">
    <location>
        <begin position="400"/>
        <end position="449"/>
    </location>
</feature>
<feature type="compositionally biased region" description="Polar residues" evidence="1">
    <location>
        <begin position="179"/>
        <end position="203"/>
    </location>
</feature>
<keyword evidence="2" id="KW-0812">Transmembrane</keyword>
<feature type="region of interest" description="Disordered" evidence="1">
    <location>
        <begin position="157"/>
        <end position="207"/>
    </location>
</feature>
<feature type="transmembrane region" description="Helical" evidence="2">
    <location>
        <begin position="64"/>
        <end position="85"/>
    </location>
</feature>
<keyword evidence="2" id="KW-1133">Transmembrane helix</keyword>
<dbReference type="EMBL" id="RQTK01000121">
    <property type="protein sequence ID" value="RUS87031.1"/>
    <property type="molecule type" value="Genomic_DNA"/>
</dbReference>
<evidence type="ECO:0000256" key="1">
    <source>
        <dbReference type="SAM" id="MobiDB-lite"/>
    </source>
</evidence>
<dbReference type="AlphaFoldDB" id="A0A3S1AAU6"/>
<keyword evidence="2" id="KW-0472">Membrane</keyword>